<dbReference type="KEGG" id="sgbi:P3F81_01880"/>
<dbReference type="PANTHER" id="PTHR10491">
    <property type="entry name" value="DTDP-4-DEHYDRORHAMNOSE REDUCTASE"/>
    <property type="match status" value="1"/>
</dbReference>
<accession>A0A9Y2AKC6</accession>
<comment type="similarity">
    <text evidence="1 2">Belongs to the dTDP-4-dehydrorhamnose reductase family.</text>
</comment>
<dbReference type="Gene3D" id="3.90.25.10">
    <property type="entry name" value="UDP-galactose 4-epimerase, domain 1"/>
    <property type="match status" value="1"/>
</dbReference>
<evidence type="ECO:0000313" key="4">
    <source>
        <dbReference type="EMBL" id="WIW71100.1"/>
    </source>
</evidence>
<dbReference type="Gene3D" id="3.40.50.720">
    <property type="entry name" value="NAD(P)-binding Rossmann-like Domain"/>
    <property type="match status" value="1"/>
</dbReference>
<dbReference type="GO" id="GO:0019305">
    <property type="term" value="P:dTDP-rhamnose biosynthetic process"/>
    <property type="evidence" value="ECO:0007669"/>
    <property type="project" value="TreeGrafter"/>
</dbReference>
<keyword evidence="2 4" id="KW-0560">Oxidoreductase</keyword>
<dbReference type="NCBIfam" id="TIGR01214">
    <property type="entry name" value="rmlD"/>
    <property type="match status" value="1"/>
</dbReference>
<evidence type="ECO:0000313" key="5">
    <source>
        <dbReference type="Proteomes" id="UP001243623"/>
    </source>
</evidence>
<reference evidence="4" key="1">
    <citation type="submission" date="2023-03" db="EMBL/GenBank/DDBJ databases">
        <title>Selenobaculum gbiensis gen. nov. sp. nov., a new bacterium isolated from the gut microbiota of IBD patient.</title>
        <authorList>
            <person name="Yeo S."/>
            <person name="Park H."/>
            <person name="Huh C.S."/>
        </authorList>
    </citation>
    <scope>NUCLEOTIDE SEQUENCE</scope>
    <source>
        <strain evidence="4">ICN-92133</strain>
    </source>
</reference>
<dbReference type="CDD" id="cd05254">
    <property type="entry name" value="dTDP_HR_like_SDR_e"/>
    <property type="match status" value="1"/>
</dbReference>
<name>A0A9Y2AKC6_9FIRM</name>
<dbReference type="Pfam" id="PF04321">
    <property type="entry name" value="RmlD_sub_bind"/>
    <property type="match status" value="1"/>
</dbReference>
<dbReference type="Proteomes" id="UP001243623">
    <property type="component" value="Chromosome"/>
</dbReference>
<comment type="function">
    <text evidence="2">Catalyzes the reduction of dTDP-6-deoxy-L-lyxo-4-hexulose to yield dTDP-L-rhamnose.</text>
</comment>
<dbReference type="EMBL" id="CP120678">
    <property type="protein sequence ID" value="WIW71100.1"/>
    <property type="molecule type" value="Genomic_DNA"/>
</dbReference>
<dbReference type="InterPro" id="IPR029903">
    <property type="entry name" value="RmlD-like-bd"/>
</dbReference>
<dbReference type="PANTHER" id="PTHR10491:SF4">
    <property type="entry name" value="METHIONINE ADENOSYLTRANSFERASE 2 SUBUNIT BETA"/>
    <property type="match status" value="1"/>
</dbReference>
<proteinExistence type="inferred from homology"/>
<dbReference type="GO" id="GO:0005829">
    <property type="term" value="C:cytosol"/>
    <property type="evidence" value="ECO:0007669"/>
    <property type="project" value="TreeGrafter"/>
</dbReference>
<keyword evidence="2" id="KW-0521">NADP</keyword>
<dbReference type="GO" id="GO:0008831">
    <property type="term" value="F:dTDP-4-dehydrorhamnose reductase activity"/>
    <property type="evidence" value="ECO:0007669"/>
    <property type="project" value="UniProtKB-EC"/>
</dbReference>
<gene>
    <name evidence="4" type="primary">rfbD</name>
    <name evidence="4" type="ORF">P3F81_01880</name>
</gene>
<sequence>MKIVVTGSNGQLGREIAMQGHAHELILTDYDNLDITNAKETQSFFREVKPDAVIHCAAYTNVDKAENDFDGAYKVNVIGAQNVAAGCLECGARMVYVSTDYVFDGLENKVYREYDTVNPQSVYGKTKQLGEQMVRDILGRHYITRTAWLYGEGNNFVRTMLNLAKTNPELRVVNDQIGTPTSTTELARSIFRLLNTDAYGTYHTTCKGQCSWHDFACEIFRQANLDVKVMPVSTSEFPRPAKRPPFAVLDNYLLEMTIGDEMCQWKEALKVYLEKEKRNKGI</sequence>
<keyword evidence="5" id="KW-1185">Reference proteome</keyword>
<feature type="domain" description="RmlD-like substrate binding" evidence="3">
    <location>
        <begin position="1"/>
        <end position="275"/>
    </location>
</feature>
<dbReference type="InterPro" id="IPR005913">
    <property type="entry name" value="dTDP_dehydrorham_reduct"/>
</dbReference>
<comment type="pathway">
    <text evidence="2">Carbohydrate biosynthesis; dTDP-L-rhamnose biosynthesis.</text>
</comment>
<dbReference type="EC" id="1.1.1.133" evidence="2"/>
<dbReference type="FunFam" id="3.40.50.720:FF:000159">
    <property type="entry name" value="dTDP-4-dehydrorhamnose reductase"/>
    <property type="match status" value="1"/>
</dbReference>
<evidence type="ECO:0000259" key="3">
    <source>
        <dbReference type="Pfam" id="PF04321"/>
    </source>
</evidence>
<dbReference type="InterPro" id="IPR036291">
    <property type="entry name" value="NAD(P)-bd_dom_sf"/>
</dbReference>
<evidence type="ECO:0000256" key="1">
    <source>
        <dbReference type="ARBA" id="ARBA00010944"/>
    </source>
</evidence>
<dbReference type="RefSeq" id="WP_147666864.1">
    <property type="nucleotide sequence ID" value="NZ_CP120678.1"/>
</dbReference>
<dbReference type="AlphaFoldDB" id="A0A9Y2AKC6"/>
<protein>
    <recommendedName>
        <fullName evidence="2">dTDP-4-dehydrorhamnose reductase</fullName>
        <ecNumber evidence="2">1.1.1.133</ecNumber>
    </recommendedName>
</protein>
<evidence type="ECO:0000256" key="2">
    <source>
        <dbReference type="RuleBase" id="RU364082"/>
    </source>
</evidence>
<organism evidence="4 5">
    <name type="scientific">Selenobaculum gibii</name>
    <dbReference type="NCBI Taxonomy" id="3054208"/>
    <lineage>
        <taxon>Bacteria</taxon>
        <taxon>Bacillati</taxon>
        <taxon>Bacillota</taxon>
        <taxon>Negativicutes</taxon>
        <taxon>Selenomonadales</taxon>
        <taxon>Selenomonadaceae</taxon>
        <taxon>Selenobaculum</taxon>
    </lineage>
</organism>
<dbReference type="SUPFAM" id="SSF51735">
    <property type="entry name" value="NAD(P)-binding Rossmann-fold domains"/>
    <property type="match status" value="1"/>
</dbReference>